<proteinExistence type="predicted"/>
<dbReference type="RefSeq" id="WP_340331606.1">
    <property type="nucleotide sequence ID" value="NZ_JAZHOF010000009.1"/>
</dbReference>
<dbReference type="InterPro" id="IPR050832">
    <property type="entry name" value="Bact_Acetyltransf"/>
</dbReference>
<evidence type="ECO:0000259" key="3">
    <source>
        <dbReference type="PROSITE" id="PS51186"/>
    </source>
</evidence>
<gene>
    <name evidence="4" type="ORF">V3328_20650</name>
</gene>
<feature type="domain" description="N-acetyltransferase" evidence="3">
    <location>
        <begin position="3"/>
        <end position="150"/>
    </location>
</feature>
<dbReference type="InterPro" id="IPR000182">
    <property type="entry name" value="GNAT_dom"/>
</dbReference>
<dbReference type="Proteomes" id="UP001378188">
    <property type="component" value="Unassembled WGS sequence"/>
</dbReference>
<sequence>MTDTVRPAVAADVERLVDIETAVFVPPDYEPMSRRQFAYHVDNPRAVLLVYDSDGSVHGYALGLMRTTSRYLRFYSLAVAPGLQGGSVGRRLFEAIEQAARERGLGVITEVRADNERLHRRYLALGYSEFQRKPEYYPDGCTAIRMRKSR</sequence>
<name>A0AAW9RWY7_9HYPH</name>
<dbReference type="Gene3D" id="3.40.630.30">
    <property type="match status" value="1"/>
</dbReference>
<evidence type="ECO:0000256" key="1">
    <source>
        <dbReference type="ARBA" id="ARBA00022679"/>
    </source>
</evidence>
<accession>A0AAW9RWY7</accession>
<organism evidence="4 5">
    <name type="scientific">Microbaculum marinum</name>
    <dbReference type="NCBI Taxonomy" id="1764581"/>
    <lineage>
        <taxon>Bacteria</taxon>
        <taxon>Pseudomonadati</taxon>
        <taxon>Pseudomonadota</taxon>
        <taxon>Alphaproteobacteria</taxon>
        <taxon>Hyphomicrobiales</taxon>
        <taxon>Tepidamorphaceae</taxon>
        <taxon>Microbaculum</taxon>
    </lineage>
</organism>
<dbReference type="Pfam" id="PF00583">
    <property type="entry name" value="Acetyltransf_1"/>
    <property type="match status" value="1"/>
</dbReference>
<dbReference type="SUPFAM" id="SSF55729">
    <property type="entry name" value="Acyl-CoA N-acyltransferases (Nat)"/>
    <property type="match status" value="1"/>
</dbReference>
<comment type="caution">
    <text evidence="4">The sequence shown here is derived from an EMBL/GenBank/DDBJ whole genome shotgun (WGS) entry which is preliminary data.</text>
</comment>
<dbReference type="CDD" id="cd04301">
    <property type="entry name" value="NAT_SF"/>
    <property type="match status" value="1"/>
</dbReference>
<dbReference type="PANTHER" id="PTHR43877">
    <property type="entry name" value="AMINOALKYLPHOSPHONATE N-ACETYLTRANSFERASE-RELATED-RELATED"/>
    <property type="match status" value="1"/>
</dbReference>
<keyword evidence="5" id="KW-1185">Reference proteome</keyword>
<keyword evidence="1 4" id="KW-0808">Transferase</keyword>
<dbReference type="AlphaFoldDB" id="A0AAW9RWY7"/>
<keyword evidence="2 4" id="KW-0012">Acyltransferase</keyword>
<evidence type="ECO:0000256" key="2">
    <source>
        <dbReference type="ARBA" id="ARBA00023315"/>
    </source>
</evidence>
<evidence type="ECO:0000313" key="4">
    <source>
        <dbReference type="EMBL" id="MEJ8573909.1"/>
    </source>
</evidence>
<dbReference type="GO" id="GO:0016747">
    <property type="term" value="F:acyltransferase activity, transferring groups other than amino-acyl groups"/>
    <property type="evidence" value="ECO:0007669"/>
    <property type="project" value="InterPro"/>
</dbReference>
<dbReference type="PROSITE" id="PS51186">
    <property type="entry name" value="GNAT"/>
    <property type="match status" value="1"/>
</dbReference>
<evidence type="ECO:0000313" key="5">
    <source>
        <dbReference type="Proteomes" id="UP001378188"/>
    </source>
</evidence>
<protein>
    <submittedName>
        <fullName evidence="4">GNAT family N-acetyltransferase</fullName>
        <ecNumber evidence="4">2.3.1.-</ecNumber>
    </submittedName>
</protein>
<reference evidence="4 5" key="1">
    <citation type="submission" date="2024-02" db="EMBL/GenBank/DDBJ databases">
        <title>Genome analysis and characterization of Microbaculum marinisediminis sp. nov., isolated from marine sediment.</title>
        <authorList>
            <person name="Du Z.-J."/>
            <person name="Ye Y.-Q."/>
            <person name="Zhang Z.-R."/>
            <person name="Yuan S.-M."/>
            <person name="Zhang X.-Y."/>
        </authorList>
    </citation>
    <scope>NUCLEOTIDE SEQUENCE [LARGE SCALE GENOMIC DNA]</scope>
    <source>
        <strain evidence="4 5">SDUM1044001</strain>
    </source>
</reference>
<dbReference type="EMBL" id="JAZHOF010000009">
    <property type="protein sequence ID" value="MEJ8573909.1"/>
    <property type="molecule type" value="Genomic_DNA"/>
</dbReference>
<dbReference type="EC" id="2.3.1.-" evidence="4"/>
<dbReference type="InterPro" id="IPR016181">
    <property type="entry name" value="Acyl_CoA_acyltransferase"/>
</dbReference>